<dbReference type="Proteomes" id="UP001221757">
    <property type="component" value="Unassembled WGS sequence"/>
</dbReference>
<gene>
    <name evidence="4" type="ORF">B0H17DRAFT_1338792</name>
</gene>
<accession>A0AAD7CHP8</accession>
<keyword evidence="5" id="KW-1185">Reference proteome</keyword>
<keyword evidence="2" id="KW-1133">Transmembrane helix</keyword>
<name>A0AAD7CHP8_MYCRO</name>
<feature type="compositionally biased region" description="Polar residues" evidence="1">
    <location>
        <begin position="58"/>
        <end position="71"/>
    </location>
</feature>
<dbReference type="AlphaFoldDB" id="A0AAD7CHP8"/>
<keyword evidence="2" id="KW-0812">Transmembrane</keyword>
<comment type="caution">
    <text evidence="4">The sequence shown here is derived from an EMBL/GenBank/DDBJ whole genome shotgun (WGS) entry which is preliminary data.</text>
</comment>
<feature type="chain" id="PRO_5042081072" evidence="3">
    <location>
        <begin position="24"/>
        <end position="189"/>
    </location>
</feature>
<evidence type="ECO:0000256" key="3">
    <source>
        <dbReference type="SAM" id="SignalP"/>
    </source>
</evidence>
<feature type="signal peptide" evidence="3">
    <location>
        <begin position="1"/>
        <end position="23"/>
    </location>
</feature>
<protein>
    <submittedName>
        <fullName evidence="4">Uncharacterized protein</fullName>
    </submittedName>
</protein>
<evidence type="ECO:0000313" key="5">
    <source>
        <dbReference type="Proteomes" id="UP001221757"/>
    </source>
</evidence>
<sequence length="189" mass="20827">MQPSRLKLGSLTLILNYISVSLALPSRIALSRTNGTSHTLPPPFLNATLSPEHVPVLSNVSDPHTTPTPHQRPSVKDSPHGDEAILVAGIIFLVLLASAVLVGLVQFARSYWWCTPDQYPAALEFDRQGYPMGRWPSPGCPAPPPYFSRPPEYRPYSTCAGHKDDSTIFLGIESRLHCTRSSHGRRYSI</sequence>
<keyword evidence="2" id="KW-0472">Membrane</keyword>
<keyword evidence="3" id="KW-0732">Signal</keyword>
<reference evidence="4" key="1">
    <citation type="submission" date="2023-03" db="EMBL/GenBank/DDBJ databases">
        <title>Massive genome expansion in bonnet fungi (Mycena s.s.) driven by repeated elements and novel gene families across ecological guilds.</title>
        <authorList>
            <consortium name="Lawrence Berkeley National Laboratory"/>
            <person name="Harder C.B."/>
            <person name="Miyauchi S."/>
            <person name="Viragh M."/>
            <person name="Kuo A."/>
            <person name="Thoen E."/>
            <person name="Andreopoulos B."/>
            <person name="Lu D."/>
            <person name="Skrede I."/>
            <person name="Drula E."/>
            <person name="Henrissat B."/>
            <person name="Morin E."/>
            <person name="Kohler A."/>
            <person name="Barry K."/>
            <person name="LaButti K."/>
            <person name="Morin E."/>
            <person name="Salamov A."/>
            <person name="Lipzen A."/>
            <person name="Mereny Z."/>
            <person name="Hegedus B."/>
            <person name="Baldrian P."/>
            <person name="Stursova M."/>
            <person name="Weitz H."/>
            <person name="Taylor A."/>
            <person name="Grigoriev I.V."/>
            <person name="Nagy L.G."/>
            <person name="Martin F."/>
            <person name="Kauserud H."/>
        </authorList>
    </citation>
    <scope>NUCLEOTIDE SEQUENCE</scope>
    <source>
        <strain evidence="4">CBHHK067</strain>
    </source>
</reference>
<feature type="transmembrane region" description="Helical" evidence="2">
    <location>
        <begin position="84"/>
        <end position="105"/>
    </location>
</feature>
<proteinExistence type="predicted"/>
<evidence type="ECO:0000313" key="4">
    <source>
        <dbReference type="EMBL" id="KAJ7648860.1"/>
    </source>
</evidence>
<organism evidence="4 5">
    <name type="scientific">Mycena rosella</name>
    <name type="common">Pink bonnet</name>
    <name type="synonym">Agaricus rosellus</name>
    <dbReference type="NCBI Taxonomy" id="1033263"/>
    <lineage>
        <taxon>Eukaryota</taxon>
        <taxon>Fungi</taxon>
        <taxon>Dikarya</taxon>
        <taxon>Basidiomycota</taxon>
        <taxon>Agaricomycotina</taxon>
        <taxon>Agaricomycetes</taxon>
        <taxon>Agaricomycetidae</taxon>
        <taxon>Agaricales</taxon>
        <taxon>Marasmiineae</taxon>
        <taxon>Mycenaceae</taxon>
        <taxon>Mycena</taxon>
    </lineage>
</organism>
<feature type="region of interest" description="Disordered" evidence="1">
    <location>
        <begin position="56"/>
        <end position="79"/>
    </location>
</feature>
<evidence type="ECO:0000256" key="1">
    <source>
        <dbReference type="SAM" id="MobiDB-lite"/>
    </source>
</evidence>
<evidence type="ECO:0000256" key="2">
    <source>
        <dbReference type="SAM" id="Phobius"/>
    </source>
</evidence>
<dbReference type="EMBL" id="JARKIE010000373">
    <property type="protein sequence ID" value="KAJ7648860.1"/>
    <property type="molecule type" value="Genomic_DNA"/>
</dbReference>